<comment type="caution">
    <text evidence="2">The sequence shown here is derived from an EMBL/GenBank/DDBJ whole genome shotgun (WGS) entry which is preliminary data.</text>
</comment>
<dbReference type="AlphaFoldDB" id="A0A9P4N1M6"/>
<evidence type="ECO:0000256" key="1">
    <source>
        <dbReference type="SAM" id="MobiDB-lite"/>
    </source>
</evidence>
<feature type="compositionally biased region" description="Basic and acidic residues" evidence="1">
    <location>
        <begin position="115"/>
        <end position="127"/>
    </location>
</feature>
<evidence type="ECO:0008006" key="4">
    <source>
        <dbReference type="Google" id="ProtNLM"/>
    </source>
</evidence>
<evidence type="ECO:0000313" key="2">
    <source>
        <dbReference type="EMBL" id="KAF2262512.1"/>
    </source>
</evidence>
<evidence type="ECO:0000313" key="3">
    <source>
        <dbReference type="Proteomes" id="UP000800093"/>
    </source>
</evidence>
<protein>
    <recommendedName>
        <fullName evidence="4">C2H2-type domain-containing protein</fullName>
    </recommendedName>
</protein>
<feature type="compositionally biased region" description="Basic and acidic residues" evidence="1">
    <location>
        <begin position="94"/>
        <end position="108"/>
    </location>
</feature>
<reference evidence="3" key="1">
    <citation type="journal article" date="2020" name="Stud. Mycol.">
        <title>101 Dothideomycetes genomes: A test case for predicting lifestyles and emergence of pathogens.</title>
        <authorList>
            <person name="Haridas S."/>
            <person name="Albert R."/>
            <person name="Binder M."/>
            <person name="Bloem J."/>
            <person name="LaButti K."/>
            <person name="Salamov A."/>
            <person name="Andreopoulos B."/>
            <person name="Baker S."/>
            <person name="Barry K."/>
            <person name="Bills G."/>
            <person name="Bluhm B."/>
            <person name="Cannon C."/>
            <person name="Castanera R."/>
            <person name="Culley D."/>
            <person name="Daum C."/>
            <person name="Ezra D."/>
            <person name="Gonzalez J."/>
            <person name="Henrissat B."/>
            <person name="Kuo A."/>
            <person name="Liang C."/>
            <person name="Lipzen A."/>
            <person name="Lutzoni F."/>
            <person name="Magnuson J."/>
            <person name="Mondo S."/>
            <person name="Nolan M."/>
            <person name="Ohm R."/>
            <person name="Pangilinan J."/>
            <person name="Park H.-J."/>
            <person name="Ramirez L."/>
            <person name="Alfaro M."/>
            <person name="Sun H."/>
            <person name="Tritt A."/>
            <person name="Yoshinaga Y."/>
            <person name="Zwiers L.-H."/>
            <person name="Turgeon B."/>
            <person name="Goodwin S."/>
            <person name="Spatafora J."/>
            <person name="Crous P."/>
            <person name="Grigoriev I."/>
        </authorList>
    </citation>
    <scope>NUCLEOTIDE SEQUENCE [LARGE SCALE GENOMIC DNA]</scope>
    <source>
        <strain evidence="3">CBS 304.66</strain>
    </source>
</reference>
<feature type="region of interest" description="Disordered" evidence="1">
    <location>
        <begin position="1"/>
        <end position="21"/>
    </location>
</feature>
<organism evidence="2 3">
    <name type="scientific">Lojkania enalia</name>
    <dbReference type="NCBI Taxonomy" id="147567"/>
    <lineage>
        <taxon>Eukaryota</taxon>
        <taxon>Fungi</taxon>
        <taxon>Dikarya</taxon>
        <taxon>Ascomycota</taxon>
        <taxon>Pezizomycotina</taxon>
        <taxon>Dothideomycetes</taxon>
        <taxon>Pleosporomycetidae</taxon>
        <taxon>Pleosporales</taxon>
        <taxon>Pleosporales incertae sedis</taxon>
        <taxon>Lojkania</taxon>
    </lineage>
</organism>
<keyword evidence="3" id="KW-1185">Reference proteome</keyword>
<proteinExistence type="predicted"/>
<dbReference type="EMBL" id="ML986639">
    <property type="protein sequence ID" value="KAF2262512.1"/>
    <property type="molecule type" value="Genomic_DNA"/>
</dbReference>
<accession>A0A9P4N1M6</accession>
<dbReference type="OrthoDB" id="4738706at2759"/>
<feature type="region of interest" description="Disordered" evidence="1">
    <location>
        <begin position="89"/>
        <end position="133"/>
    </location>
</feature>
<dbReference type="PANTHER" id="PTHR38166:SF1">
    <property type="entry name" value="C2H2-TYPE DOMAIN-CONTAINING PROTEIN"/>
    <property type="match status" value="1"/>
</dbReference>
<sequence>MMDRALRKDKKKPPEDNERRKLACPYYKRNPVRYRNMRPCSRPGWHSCYRLKEHLYRRQLLSEHVCLRCKASFQTRVELHSHAMMIESCTPKKTPPDEGLRQRPRETAAHQTAVDSHRRRELERDLSHSVPGQ</sequence>
<dbReference type="PANTHER" id="PTHR38166">
    <property type="entry name" value="C2H2-TYPE DOMAIN-CONTAINING PROTEIN-RELATED"/>
    <property type="match status" value="1"/>
</dbReference>
<name>A0A9P4N1M6_9PLEO</name>
<gene>
    <name evidence="2" type="ORF">CC78DRAFT_315446</name>
</gene>
<dbReference type="Proteomes" id="UP000800093">
    <property type="component" value="Unassembled WGS sequence"/>
</dbReference>